<dbReference type="RefSeq" id="WP_208237622.1">
    <property type="nucleotide sequence ID" value="NZ_BAAAQU010000001.1"/>
</dbReference>
<dbReference type="Proteomes" id="UP000668403">
    <property type="component" value="Unassembled WGS sequence"/>
</dbReference>
<dbReference type="AlphaFoldDB" id="A0A939QDZ9"/>
<evidence type="ECO:0000313" key="2">
    <source>
        <dbReference type="EMBL" id="MBO2989418.1"/>
    </source>
</evidence>
<keyword evidence="3" id="KW-1185">Reference proteome</keyword>
<comment type="caution">
    <text evidence="2">The sequence shown here is derived from an EMBL/GenBank/DDBJ whole genome shotgun (WGS) entry which is preliminary data.</text>
</comment>
<gene>
    <name evidence="2" type="ORF">J4H85_05335</name>
</gene>
<name>A0A939QDZ9_9MICO</name>
<dbReference type="InterPro" id="IPR057204">
    <property type="entry name" value="DUF7882"/>
</dbReference>
<sequence>MGHLIYGDHDHDFEDRLLAHLKTAIGQKLRRQEPFFLNWNKSLKEGDGRMAIWVSPYVPLTVRYSGSRQPEINPVWVRVLEDTASQPYGMRVMSEEQAERYAHEHY</sequence>
<proteinExistence type="predicted"/>
<organism evidence="2 3">
    <name type="scientific">Leucobacter tardus</name>
    <dbReference type="NCBI Taxonomy" id="501483"/>
    <lineage>
        <taxon>Bacteria</taxon>
        <taxon>Bacillati</taxon>
        <taxon>Actinomycetota</taxon>
        <taxon>Actinomycetes</taxon>
        <taxon>Micrococcales</taxon>
        <taxon>Microbacteriaceae</taxon>
        <taxon>Leucobacter</taxon>
    </lineage>
</organism>
<accession>A0A939QDZ9</accession>
<dbReference type="EMBL" id="JAGFBF010000003">
    <property type="protein sequence ID" value="MBO2989418.1"/>
    <property type="molecule type" value="Genomic_DNA"/>
</dbReference>
<evidence type="ECO:0000259" key="1">
    <source>
        <dbReference type="Pfam" id="PF25355"/>
    </source>
</evidence>
<reference evidence="2" key="1">
    <citation type="submission" date="2021-03" db="EMBL/GenBank/DDBJ databases">
        <title>Leucobacter chromiisoli sp. nov., isolated from chromium-containing soil of chemical plant.</title>
        <authorList>
            <person name="Xu Z."/>
        </authorList>
    </citation>
    <scope>NUCLEOTIDE SEQUENCE</scope>
    <source>
        <strain evidence="2">K 70/01</strain>
    </source>
</reference>
<protein>
    <recommendedName>
        <fullName evidence="1">DUF7882 domain-containing protein</fullName>
    </recommendedName>
</protein>
<feature type="domain" description="DUF7882" evidence="1">
    <location>
        <begin position="1"/>
        <end position="95"/>
    </location>
</feature>
<dbReference type="Pfam" id="PF25355">
    <property type="entry name" value="DUF7882"/>
    <property type="match status" value="1"/>
</dbReference>
<evidence type="ECO:0000313" key="3">
    <source>
        <dbReference type="Proteomes" id="UP000668403"/>
    </source>
</evidence>